<keyword evidence="5" id="KW-0963">Cytoplasm</keyword>
<dbReference type="GO" id="GO:0003723">
    <property type="term" value="F:RNA binding"/>
    <property type="evidence" value="ECO:0007669"/>
    <property type="project" value="InterPro"/>
</dbReference>
<comment type="catalytic activity">
    <reaction evidence="5">
        <text>uridine(32) in tRNA + S-adenosyl-L-methionine = 2'-O-methyluridine(32) in tRNA + S-adenosyl-L-homocysteine + H(+)</text>
        <dbReference type="Rhea" id="RHEA:42936"/>
        <dbReference type="Rhea" id="RHEA-COMP:10107"/>
        <dbReference type="Rhea" id="RHEA-COMP:10290"/>
        <dbReference type="ChEBI" id="CHEBI:15378"/>
        <dbReference type="ChEBI" id="CHEBI:57856"/>
        <dbReference type="ChEBI" id="CHEBI:59789"/>
        <dbReference type="ChEBI" id="CHEBI:65315"/>
        <dbReference type="ChEBI" id="CHEBI:74478"/>
        <dbReference type="EC" id="2.1.1.200"/>
    </reaction>
</comment>
<dbReference type="PIRSF" id="PIRSF004808">
    <property type="entry name" value="LasT"/>
    <property type="match status" value="1"/>
</dbReference>
<dbReference type="Gene3D" id="3.40.1280.10">
    <property type="match status" value="1"/>
</dbReference>
<dbReference type="EMBL" id="PDPS01000007">
    <property type="protein sequence ID" value="PID60407.1"/>
    <property type="molecule type" value="Genomic_DNA"/>
</dbReference>
<dbReference type="InterPro" id="IPR029028">
    <property type="entry name" value="Alpha/beta_knot_MTases"/>
</dbReference>
<evidence type="ECO:0000259" key="6">
    <source>
        <dbReference type="Pfam" id="PF00588"/>
    </source>
</evidence>
<dbReference type="Proteomes" id="UP000229740">
    <property type="component" value="Unassembled WGS sequence"/>
</dbReference>
<comment type="subunit">
    <text evidence="5">Homodimer.</text>
</comment>
<evidence type="ECO:0000256" key="2">
    <source>
        <dbReference type="ARBA" id="ARBA00022603"/>
    </source>
</evidence>
<reference evidence="7 8" key="1">
    <citation type="submission" date="2017-10" db="EMBL/GenBank/DDBJ databases">
        <title>Novel microbial diversity and functional potential in the marine mammal oral microbiome.</title>
        <authorList>
            <person name="Dudek N.K."/>
            <person name="Sun C.L."/>
            <person name="Burstein D."/>
            <person name="Kantor R.S."/>
            <person name="Aliaga Goltsman D.S."/>
            <person name="Bik E.M."/>
            <person name="Thomas B.C."/>
            <person name="Banfield J.F."/>
            <person name="Relman D.A."/>
        </authorList>
    </citation>
    <scope>NUCLEOTIDE SEQUENCE [LARGE SCALE GENOMIC DNA]</scope>
    <source>
        <strain evidence="7">DOLZORAL124_49_17</strain>
    </source>
</reference>
<dbReference type="GO" id="GO:0002128">
    <property type="term" value="P:tRNA nucleoside ribose methylation"/>
    <property type="evidence" value="ECO:0007669"/>
    <property type="project" value="TreeGrafter"/>
</dbReference>
<evidence type="ECO:0000256" key="1">
    <source>
        <dbReference type="ARBA" id="ARBA00007228"/>
    </source>
</evidence>
<dbReference type="CDD" id="cd18093">
    <property type="entry name" value="SpoU-like_TrmJ"/>
    <property type="match status" value="1"/>
</dbReference>
<dbReference type="Pfam" id="PF00588">
    <property type="entry name" value="SpoU_methylase"/>
    <property type="match status" value="1"/>
</dbReference>
<dbReference type="Gene3D" id="1.10.8.590">
    <property type="match status" value="1"/>
</dbReference>
<keyword evidence="3 7" id="KW-0808">Transferase</keyword>
<dbReference type="GO" id="GO:0160206">
    <property type="term" value="F:tRNA (cytidine(32)/uridine(32)-2'-O)-methyltransferase activity"/>
    <property type="evidence" value="ECO:0007669"/>
    <property type="project" value="UniProtKB-EC"/>
</dbReference>
<protein>
    <recommendedName>
        <fullName evidence="5">tRNA (cytidine/uridine-2'-O-)-methyltransferase TrmJ</fullName>
        <ecNumber evidence="5">2.1.1.200</ecNumber>
    </recommendedName>
    <alternativeName>
        <fullName evidence="5">tRNA (cytidine(32)/uridine(32)-2'-O)-methyltransferase</fullName>
    </alternativeName>
    <alternativeName>
        <fullName evidence="5">tRNA Cm32/Um32 methyltransferase</fullName>
    </alternativeName>
</protein>
<organism evidence="7 8">
    <name type="scientific">candidate division KSB3 bacterium</name>
    <dbReference type="NCBI Taxonomy" id="2044937"/>
    <lineage>
        <taxon>Bacteria</taxon>
        <taxon>candidate division KSB3</taxon>
    </lineage>
</organism>
<dbReference type="PANTHER" id="PTHR42786">
    <property type="entry name" value="TRNA/RRNA METHYLTRANSFERASE"/>
    <property type="match status" value="1"/>
</dbReference>
<gene>
    <name evidence="5" type="primary">trmJ</name>
    <name evidence="7" type="ORF">CSB45_00340</name>
</gene>
<keyword evidence="5" id="KW-0819">tRNA processing</keyword>
<accession>A0A2G6EEH5</accession>
<evidence type="ECO:0000313" key="7">
    <source>
        <dbReference type="EMBL" id="PID60407.1"/>
    </source>
</evidence>
<dbReference type="InterPro" id="IPR029026">
    <property type="entry name" value="tRNA_m1G_MTases_N"/>
</dbReference>
<feature type="domain" description="tRNA/rRNA methyltransferase SpoU type" evidence="6">
    <location>
        <begin position="10"/>
        <end position="159"/>
    </location>
</feature>
<evidence type="ECO:0000256" key="5">
    <source>
        <dbReference type="RuleBase" id="RU362024"/>
    </source>
</evidence>
<evidence type="ECO:0000256" key="4">
    <source>
        <dbReference type="ARBA" id="ARBA00022691"/>
    </source>
</evidence>
<dbReference type="PANTHER" id="PTHR42786:SF2">
    <property type="entry name" value="TRNA (CYTIDINE_URIDINE-2'-O-)-METHYLTRANSFERASE TRMJ"/>
    <property type="match status" value="1"/>
</dbReference>
<comment type="subcellular location">
    <subcellularLocation>
        <location evidence="5">Cytoplasm</location>
    </subcellularLocation>
</comment>
<evidence type="ECO:0000313" key="8">
    <source>
        <dbReference type="Proteomes" id="UP000229740"/>
    </source>
</evidence>
<comment type="caution">
    <text evidence="7">The sequence shown here is derived from an EMBL/GenBank/DDBJ whole genome shotgun (WGS) entry which is preliminary data.</text>
</comment>
<keyword evidence="2 5" id="KW-0489">Methyltransferase</keyword>
<name>A0A2G6EEH5_9BACT</name>
<dbReference type="EC" id="2.1.1.200" evidence="5"/>
<keyword evidence="4 5" id="KW-0949">S-adenosyl-L-methionine</keyword>
<dbReference type="GO" id="GO:0005829">
    <property type="term" value="C:cytosol"/>
    <property type="evidence" value="ECO:0007669"/>
    <property type="project" value="TreeGrafter"/>
</dbReference>
<comment type="function">
    <text evidence="5">Catalyzes the formation of 2'O-methylated cytidine (Cm32) or 2'O-methylated uridine (Um32) at position 32 in tRNA.</text>
</comment>
<dbReference type="SUPFAM" id="SSF75217">
    <property type="entry name" value="alpha/beta knot"/>
    <property type="match status" value="1"/>
</dbReference>
<dbReference type="GO" id="GO:0106339">
    <property type="term" value="F:tRNA (cytidine(32)-2'-O)-methyltransferase activity"/>
    <property type="evidence" value="ECO:0007669"/>
    <property type="project" value="RHEA"/>
</dbReference>
<dbReference type="InterPro" id="IPR001537">
    <property type="entry name" value="SpoU_MeTrfase"/>
</dbReference>
<sequence length="260" mass="28971">MQFPSCFSNILIVLYQPKDPINIGTTLRAMKNMGLHQLRLVEPAADDPWRIGIAAPRSEEEIRAIQRCASLSDALNDVQYTVGLTARSRKAGYTVLQPRSAAKQLLVKAAEGKLALLFGREDSGLPNSALTQCDAYITIPANPEYCSLNLAQAVLLTTYELFLAAQDGPLVSPRAKRSCPLANHAQLDGMYTQIEDSLWGIEFIKTQTGRGILRTLRHIFSRAELDEREVRMIRGIFHEIIKFLKRKGVEPGRPPQQNDS</sequence>
<evidence type="ECO:0000256" key="3">
    <source>
        <dbReference type="ARBA" id="ARBA00022679"/>
    </source>
</evidence>
<dbReference type="AlphaFoldDB" id="A0A2G6EEH5"/>
<comment type="similarity">
    <text evidence="1">Belongs to the class IV-like SAM-binding methyltransferase superfamily. RNA methyltransferase TrmH family.</text>
</comment>
<comment type="catalytic activity">
    <reaction evidence="5">
        <text>cytidine(32) in tRNA + S-adenosyl-L-methionine = 2'-O-methylcytidine(32) in tRNA + S-adenosyl-L-homocysteine + H(+)</text>
        <dbReference type="Rhea" id="RHEA:42932"/>
        <dbReference type="Rhea" id="RHEA-COMP:10288"/>
        <dbReference type="Rhea" id="RHEA-COMP:10289"/>
        <dbReference type="ChEBI" id="CHEBI:15378"/>
        <dbReference type="ChEBI" id="CHEBI:57856"/>
        <dbReference type="ChEBI" id="CHEBI:59789"/>
        <dbReference type="ChEBI" id="CHEBI:74495"/>
        <dbReference type="ChEBI" id="CHEBI:82748"/>
        <dbReference type="EC" id="2.1.1.200"/>
    </reaction>
</comment>
<dbReference type="NCBIfam" id="TIGR00050">
    <property type="entry name" value="rRNA_methyl_1"/>
    <property type="match status" value="1"/>
</dbReference>
<proteinExistence type="inferred from homology"/>
<dbReference type="InterPro" id="IPR004384">
    <property type="entry name" value="RNA_MeTrfase_TrmJ/LasT"/>
</dbReference>